<organism evidence="6 7">
    <name type="scientific">Crossiella cryophila</name>
    <dbReference type="NCBI Taxonomy" id="43355"/>
    <lineage>
        <taxon>Bacteria</taxon>
        <taxon>Bacillati</taxon>
        <taxon>Actinomycetota</taxon>
        <taxon>Actinomycetes</taxon>
        <taxon>Pseudonocardiales</taxon>
        <taxon>Pseudonocardiaceae</taxon>
        <taxon>Crossiella</taxon>
    </lineage>
</organism>
<dbReference type="PROSITE" id="PS51935">
    <property type="entry name" value="NLPC_P60"/>
    <property type="match status" value="1"/>
</dbReference>
<evidence type="ECO:0000256" key="2">
    <source>
        <dbReference type="ARBA" id="ARBA00022670"/>
    </source>
</evidence>
<keyword evidence="7" id="KW-1185">Reference proteome</keyword>
<feature type="domain" description="NlpC/P60" evidence="5">
    <location>
        <begin position="202"/>
        <end position="324"/>
    </location>
</feature>
<protein>
    <recommendedName>
        <fullName evidence="5">NlpC/P60 domain-containing protein</fullName>
    </recommendedName>
</protein>
<dbReference type="InterPro" id="IPR051202">
    <property type="entry name" value="Peptidase_C40"/>
</dbReference>
<dbReference type="PANTHER" id="PTHR47053:SF1">
    <property type="entry name" value="MUREIN DD-ENDOPEPTIDASE MEPH-RELATED"/>
    <property type="match status" value="1"/>
</dbReference>
<dbReference type="Pfam" id="PF00877">
    <property type="entry name" value="NLPC_P60"/>
    <property type="match status" value="1"/>
</dbReference>
<evidence type="ECO:0000313" key="7">
    <source>
        <dbReference type="Proteomes" id="UP000533598"/>
    </source>
</evidence>
<evidence type="ECO:0000259" key="5">
    <source>
        <dbReference type="PROSITE" id="PS51935"/>
    </source>
</evidence>
<gene>
    <name evidence="6" type="ORF">HNR67_002694</name>
</gene>
<dbReference type="SUPFAM" id="SSF54001">
    <property type="entry name" value="Cysteine proteinases"/>
    <property type="match status" value="1"/>
</dbReference>
<keyword evidence="2" id="KW-0645">Protease</keyword>
<dbReference type="RefSeq" id="WP_185002387.1">
    <property type="nucleotide sequence ID" value="NZ_BAAAUI010000015.1"/>
</dbReference>
<dbReference type="EMBL" id="JACHMH010000001">
    <property type="protein sequence ID" value="MBB4676576.1"/>
    <property type="molecule type" value="Genomic_DNA"/>
</dbReference>
<evidence type="ECO:0000256" key="4">
    <source>
        <dbReference type="ARBA" id="ARBA00022807"/>
    </source>
</evidence>
<dbReference type="Proteomes" id="UP000533598">
    <property type="component" value="Unassembled WGS sequence"/>
</dbReference>
<keyword evidence="4" id="KW-0788">Thiol protease</keyword>
<proteinExistence type="inferred from homology"/>
<dbReference type="Gene3D" id="3.90.1720.10">
    <property type="entry name" value="endopeptidase domain like (from Nostoc punctiforme)"/>
    <property type="match status" value="1"/>
</dbReference>
<reference evidence="6 7" key="1">
    <citation type="submission" date="2020-08" db="EMBL/GenBank/DDBJ databases">
        <title>Sequencing the genomes of 1000 actinobacteria strains.</title>
        <authorList>
            <person name="Klenk H.-P."/>
        </authorList>
    </citation>
    <scope>NUCLEOTIDE SEQUENCE [LARGE SCALE GENOMIC DNA]</scope>
    <source>
        <strain evidence="6 7">DSM 44230</strain>
    </source>
</reference>
<dbReference type="AlphaFoldDB" id="A0A7W7CB14"/>
<evidence type="ECO:0000256" key="3">
    <source>
        <dbReference type="ARBA" id="ARBA00022801"/>
    </source>
</evidence>
<dbReference type="GO" id="GO:0006508">
    <property type="term" value="P:proteolysis"/>
    <property type="evidence" value="ECO:0007669"/>
    <property type="project" value="UniProtKB-KW"/>
</dbReference>
<comment type="similarity">
    <text evidence="1">Belongs to the peptidase C40 family.</text>
</comment>
<keyword evidence="3" id="KW-0378">Hydrolase</keyword>
<dbReference type="InterPro" id="IPR038765">
    <property type="entry name" value="Papain-like_cys_pep_sf"/>
</dbReference>
<dbReference type="GO" id="GO:0008234">
    <property type="term" value="F:cysteine-type peptidase activity"/>
    <property type="evidence" value="ECO:0007669"/>
    <property type="project" value="UniProtKB-KW"/>
</dbReference>
<dbReference type="PANTHER" id="PTHR47053">
    <property type="entry name" value="MUREIN DD-ENDOPEPTIDASE MEPH-RELATED"/>
    <property type="match status" value="1"/>
</dbReference>
<dbReference type="InterPro" id="IPR000064">
    <property type="entry name" value="NLP_P60_dom"/>
</dbReference>
<evidence type="ECO:0000313" key="6">
    <source>
        <dbReference type="EMBL" id="MBB4676576.1"/>
    </source>
</evidence>
<comment type="caution">
    <text evidence="6">The sequence shown here is derived from an EMBL/GenBank/DDBJ whole genome shotgun (WGS) entry which is preliminary data.</text>
</comment>
<name>A0A7W7CB14_9PSEU</name>
<sequence length="331" mass="36633">MKLALAGVALAATVVVAITTTGVIRTVVGGNETYQPKAVVNSLCTPDMDWGIGGANQGAQDASRLAEESRMIVSMIITIGRERKLPPRAWQVAIQAGRTESGLRNLDYGDRDSVGIFQMRTSMGWGTPAQLQDIPYQIHKFYDVLLKVPNWESKRPGDAAQAVERSAFPDRYHRWESMAVHLINQITDETSFVSCKQLPQPGEVAVTAIQFAMKELGKPYVWGAEGPDTYDCSGLMQWSYRLAGLNLPRTSREQWFAGGYVPLREAQPGDLIFWSTNTSNPKNIHHVAMYLGDNKILEAQQSGVPVHIRNLKWTEGELMSMAVRPKSNKSA</sequence>
<accession>A0A7W7CB14</accession>
<evidence type="ECO:0000256" key="1">
    <source>
        <dbReference type="ARBA" id="ARBA00007074"/>
    </source>
</evidence>